<dbReference type="InterPro" id="IPR006712">
    <property type="entry name" value="HD-ZIP_N"/>
</dbReference>
<keyword evidence="7" id="KW-1185">Reference proteome</keyword>
<feature type="domain" description="HD-ZIP protein N-terminal" evidence="5">
    <location>
        <begin position="5"/>
        <end position="128"/>
    </location>
</feature>
<protein>
    <submittedName>
        <fullName evidence="6">Homeobox-leucine zipper protein HAT1</fullName>
    </submittedName>
</protein>
<comment type="subcellular location">
    <subcellularLocation>
        <location evidence="1">Nucleus</location>
    </subcellularLocation>
</comment>
<evidence type="ECO:0000313" key="7">
    <source>
        <dbReference type="Proteomes" id="UP001180020"/>
    </source>
</evidence>
<dbReference type="GO" id="GO:0003677">
    <property type="term" value="F:DNA binding"/>
    <property type="evidence" value="ECO:0007669"/>
    <property type="project" value="UniProtKB-KW"/>
</dbReference>
<evidence type="ECO:0000256" key="3">
    <source>
        <dbReference type="ARBA" id="ARBA00023163"/>
    </source>
</evidence>
<accession>A0AAV9DWF1</accession>
<feature type="region of interest" description="Disordered" evidence="4">
    <location>
        <begin position="100"/>
        <end position="248"/>
    </location>
</feature>
<dbReference type="PANTHER" id="PTHR45714">
    <property type="entry name" value="HOMEOBOX-LEUCINE ZIPPER PROTEIN HAT14"/>
    <property type="match status" value="1"/>
</dbReference>
<dbReference type="EMBL" id="JAUJYO010000011">
    <property type="protein sequence ID" value="KAK1305410.1"/>
    <property type="molecule type" value="Genomic_DNA"/>
</dbReference>
<evidence type="ECO:0000256" key="2">
    <source>
        <dbReference type="ARBA" id="ARBA00023015"/>
    </source>
</evidence>
<keyword evidence="6" id="KW-0371">Homeobox</keyword>
<evidence type="ECO:0000256" key="4">
    <source>
        <dbReference type="SAM" id="MobiDB-lite"/>
    </source>
</evidence>
<dbReference type="PANTHER" id="PTHR45714:SF16">
    <property type="entry name" value="HOMEOBOX-LEUCINE ZIPPER PROTEIN HAT2"/>
    <property type="match status" value="1"/>
</dbReference>
<name>A0AAV9DWF1_ACOCL</name>
<reference evidence="6" key="2">
    <citation type="submission" date="2023-06" db="EMBL/GenBank/DDBJ databases">
        <authorList>
            <person name="Ma L."/>
            <person name="Liu K.-W."/>
            <person name="Li Z."/>
            <person name="Hsiao Y.-Y."/>
            <person name="Qi Y."/>
            <person name="Fu T."/>
            <person name="Tang G."/>
            <person name="Zhang D."/>
            <person name="Sun W.-H."/>
            <person name="Liu D.-K."/>
            <person name="Li Y."/>
            <person name="Chen G.-Z."/>
            <person name="Liu X.-D."/>
            <person name="Liao X.-Y."/>
            <person name="Jiang Y.-T."/>
            <person name="Yu X."/>
            <person name="Hao Y."/>
            <person name="Huang J."/>
            <person name="Zhao X.-W."/>
            <person name="Ke S."/>
            <person name="Chen Y.-Y."/>
            <person name="Wu W.-L."/>
            <person name="Hsu J.-L."/>
            <person name="Lin Y.-F."/>
            <person name="Huang M.-D."/>
            <person name="Li C.-Y."/>
            <person name="Huang L."/>
            <person name="Wang Z.-W."/>
            <person name="Zhao X."/>
            <person name="Zhong W.-Y."/>
            <person name="Peng D.-H."/>
            <person name="Ahmad S."/>
            <person name="Lan S."/>
            <person name="Zhang J.-S."/>
            <person name="Tsai W.-C."/>
            <person name="Van De Peer Y."/>
            <person name="Liu Z.-J."/>
        </authorList>
    </citation>
    <scope>NUCLEOTIDE SEQUENCE</scope>
    <source>
        <strain evidence="6">CP</strain>
        <tissue evidence="6">Leaves</tissue>
    </source>
</reference>
<dbReference type="Proteomes" id="UP001180020">
    <property type="component" value="Unassembled WGS sequence"/>
</dbReference>
<comment type="caution">
    <text evidence="6">The sequence shown here is derived from an EMBL/GenBank/DDBJ whole genome shotgun (WGS) entry which is preliminary data.</text>
</comment>
<keyword evidence="6" id="KW-0238">DNA-binding</keyword>
<evidence type="ECO:0000259" key="5">
    <source>
        <dbReference type="Pfam" id="PF04618"/>
    </source>
</evidence>
<gene>
    <name evidence="6" type="primary">HAT1</name>
    <name evidence="6" type="ORF">QJS10_CPB11g00306</name>
</gene>
<keyword evidence="3" id="KW-0804">Transcription</keyword>
<dbReference type="AlphaFoldDB" id="A0AAV9DWF1"/>
<organism evidence="6 7">
    <name type="scientific">Acorus calamus</name>
    <name type="common">Sweet flag</name>
    <dbReference type="NCBI Taxonomy" id="4465"/>
    <lineage>
        <taxon>Eukaryota</taxon>
        <taxon>Viridiplantae</taxon>
        <taxon>Streptophyta</taxon>
        <taxon>Embryophyta</taxon>
        <taxon>Tracheophyta</taxon>
        <taxon>Spermatophyta</taxon>
        <taxon>Magnoliopsida</taxon>
        <taxon>Liliopsida</taxon>
        <taxon>Acoraceae</taxon>
        <taxon>Acorus</taxon>
    </lineage>
</organism>
<dbReference type="InterPro" id="IPR050762">
    <property type="entry name" value="HD-ZIP_Homeobox_LZ_Class_II"/>
</dbReference>
<sequence length="263" mass="28093">MMLVGNDDHLGLSLSLVPSSGTGGHHHHQRLPLQLNLMPPSPEATATATAGQPFVFHHKNHWSDVLVSSDRETTRSRFLRGFDVNRAPAPAKTTAVVDLGEEEEEEVGVSSPNSTVSSVSGGAKRSSAEREGFFGGNDKIGVAGDENETERASSSRGMSDDEDGGEQSRKKLRLSKDQSAVLEESFKEHSTLNPDEIEADGGGLRVPKEVLRESDGGESEAAEGGARAEGAEDVPSVLHADDTSDDAHHVPFLREGLLLCFLY</sequence>
<feature type="compositionally biased region" description="Low complexity" evidence="4">
    <location>
        <begin position="108"/>
        <end position="122"/>
    </location>
</feature>
<proteinExistence type="predicted"/>
<dbReference type="Pfam" id="PF04618">
    <property type="entry name" value="HD-ZIP_N"/>
    <property type="match status" value="1"/>
</dbReference>
<feature type="compositionally biased region" description="Basic and acidic residues" evidence="4">
    <location>
        <begin position="206"/>
        <end position="215"/>
    </location>
</feature>
<evidence type="ECO:0000256" key="1">
    <source>
        <dbReference type="ARBA" id="ARBA00004123"/>
    </source>
</evidence>
<feature type="compositionally biased region" description="Basic and acidic residues" evidence="4">
    <location>
        <begin position="239"/>
        <end position="248"/>
    </location>
</feature>
<keyword evidence="2" id="KW-0805">Transcription regulation</keyword>
<evidence type="ECO:0000313" key="6">
    <source>
        <dbReference type="EMBL" id="KAK1305410.1"/>
    </source>
</evidence>
<dbReference type="GO" id="GO:0005634">
    <property type="term" value="C:nucleus"/>
    <property type="evidence" value="ECO:0007669"/>
    <property type="project" value="UniProtKB-SubCell"/>
</dbReference>
<reference evidence="6" key="1">
    <citation type="journal article" date="2023" name="Nat. Commun.">
        <title>Diploid and tetraploid genomes of Acorus and the evolution of monocots.</title>
        <authorList>
            <person name="Ma L."/>
            <person name="Liu K.W."/>
            <person name="Li Z."/>
            <person name="Hsiao Y.Y."/>
            <person name="Qi Y."/>
            <person name="Fu T."/>
            <person name="Tang G.D."/>
            <person name="Zhang D."/>
            <person name="Sun W.H."/>
            <person name="Liu D.K."/>
            <person name="Li Y."/>
            <person name="Chen G.Z."/>
            <person name="Liu X.D."/>
            <person name="Liao X.Y."/>
            <person name="Jiang Y.T."/>
            <person name="Yu X."/>
            <person name="Hao Y."/>
            <person name="Huang J."/>
            <person name="Zhao X.W."/>
            <person name="Ke S."/>
            <person name="Chen Y.Y."/>
            <person name="Wu W.L."/>
            <person name="Hsu J.L."/>
            <person name="Lin Y.F."/>
            <person name="Huang M.D."/>
            <person name="Li C.Y."/>
            <person name="Huang L."/>
            <person name="Wang Z.W."/>
            <person name="Zhao X."/>
            <person name="Zhong W.Y."/>
            <person name="Peng D.H."/>
            <person name="Ahmad S."/>
            <person name="Lan S."/>
            <person name="Zhang J.S."/>
            <person name="Tsai W.C."/>
            <person name="Van de Peer Y."/>
            <person name="Liu Z.J."/>
        </authorList>
    </citation>
    <scope>NUCLEOTIDE SEQUENCE</scope>
    <source>
        <strain evidence="6">CP</strain>
    </source>
</reference>